<proteinExistence type="predicted"/>
<sequence length="182" mass="21573">MDTACTIRAQTRGPLVCELQMTPPTDVYAREVVMARVNHLIRRKQNEIERIARIIRACFEPETVQAPQPGKIRRIILIGPYARRSWYEDRHTIQFSDYEFWIVVNHPAFKHERCWQRVRDVIDSELGNRCAVDINIFSKADIRIARIERDTFILDRIEAGITLYRASRDAPLKNRERREARR</sequence>
<dbReference type="STRING" id="76947.GCA_002080435_01522"/>
<dbReference type="PATRIC" id="fig|1219045.3.peg.3184"/>
<dbReference type="AlphaFoldDB" id="A0A086P6Q5"/>
<comment type="caution">
    <text evidence="1">The sequence shown here is derived from an EMBL/GenBank/DDBJ whole genome shotgun (WGS) entry which is preliminary data.</text>
</comment>
<accession>A0A086P6Q5</accession>
<organism evidence="1 2">
    <name type="scientific">Sphingobium herbicidovorans (strain ATCC 700291 / DSM 11019 / CCUG 56400 / KCTC 2939 / LMG 18315 / NBRC 16415 / MH)</name>
    <name type="common">Sphingomonas herbicidovorans</name>
    <dbReference type="NCBI Taxonomy" id="1219045"/>
    <lineage>
        <taxon>Bacteria</taxon>
        <taxon>Pseudomonadati</taxon>
        <taxon>Pseudomonadota</taxon>
        <taxon>Alphaproteobacteria</taxon>
        <taxon>Sphingomonadales</taxon>
        <taxon>Sphingomonadaceae</taxon>
        <taxon>Sphingobium</taxon>
    </lineage>
</organism>
<gene>
    <name evidence="1" type="ORF">BV98_003139</name>
</gene>
<reference evidence="1" key="1">
    <citation type="submission" date="2014-08" db="EMBL/GenBank/DDBJ databases">
        <title>Draft genome sequences of Sphingobium herbicidovorans.</title>
        <authorList>
            <person name="Gan H.M."/>
            <person name="Gan H.Y."/>
            <person name="Savka M.A."/>
        </authorList>
    </citation>
    <scope>NUCLEOTIDE SEQUENCE [LARGE SCALE GENOMIC DNA]</scope>
    <source>
        <strain evidence="1">NBRC 16415</strain>
    </source>
</reference>
<protein>
    <submittedName>
        <fullName evidence="1">Nucleotidyltransferase</fullName>
    </submittedName>
</protein>
<dbReference type="Proteomes" id="UP000024284">
    <property type="component" value="Unassembled WGS sequence"/>
</dbReference>
<dbReference type="InterPro" id="IPR043519">
    <property type="entry name" value="NT_sf"/>
</dbReference>
<evidence type="ECO:0000313" key="1">
    <source>
        <dbReference type="EMBL" id="KFG89073.1"/>
    </source>
</evidence>
<dbReference type="EMBL" id="JFZA02000035">
    <property type="protein sequence ID" value="KFG89073.1"/>
    <property type="molecule type" value="Genomic_DNA"/>
</dbReference>
<evidence type="ECO:0000313" key="2">
    <source>
        <dbReference type="Proteomes" id="UP000024284"/>
    </source>
</evidence>
<dbReference type="Gene3D" id="3.30.460.10">
    <property type="entry name" value="Beta Polymerase, domain 2"/>
    <property type="match status" value="1"/>
</dbReference>
<dbReference type="GO" id="GO:0016740">
    <property type="term" value="F:transferase activity"/>
    <property type="evidence" value="ECO:0007669"/>
    <property type="project" value="UniProtKB-KW"/>
</dbReference>
<name>A0A086P6Q5_SPHHM</name>
<keyword evidence="2" id="KW-1185">Reference proteome</keyword>
<dbReference type="eggNOG" id="COG1708">
    <property type="taxonomic scope" value="Bacteria"/>
</dbReference>
<dbReference type="RefSeq" id="WP_231568052.1">
    <property type="nucleotide sequence ID" value="NZ_JFZA02000035.1"/>
</dbReference>